<dbReference type="InterPro" id="IPR012349">
    <property type="entry name" value="Split_barrel_FMN-bd"/>
</dbReference>
<dbReference type="RefSeq" id="WP_052086633.1">
    <property type="nucleotide sequence ID" value="NZ_BAWD02000063.1"/>
</dbReference>
<organism evidence="1 2">
    <name type="scientific">Nocardia seriolae</name>
    <dbReference type="NCBI Taxonomy" id="37332"/>
    <lineage>
        <taxon>Bacteria</taxon>
        <taxon>Bacillati</taxon>
        <taxon>Actinomycetota</taxon>
        <taxon>Actinomycetes</taxon>
        <taxon>Mycobacteriales</taxon>
        <taxon>Nocardiaceae</taxon>
        <taxon>Nocardia</taxon>
    </lineage>
</organism>
<evidence type="ECO:0008006" key="3">
    <source>
        <dbReference type="Google" id="ProtNLM"/>
    </source>
</evidence>
<proteinExistence type="predicted"/>
<dbReference type="Gene3D" id="2.30.110.10">
    <property type="entry name" value="Electron Transport, Fmn-binding Protein, Chain A"/>
    <property type="match status" value="1"/>
</dbReference>
<reference evidence="1 2" key="2">
    <citation type="journal article" date="2016" name="Genome Announc.">
        <title>Draft Genome Sequence of Erythromycin- and Oxytetracycline-Sensitive Nocardia seriolae Strain U-1 (NBRC 110359).</title>
        <authorList>
            <person name="Imajoh M."/>
            <person name="Sukeda M."/>
            <person name="Shimizu M."/>
            <person name="Yamane J."/>
            <person name="Ohnishi K."/>
            <person name="Oshima S."/>
        </authorList>
    </citation>
    <scope>NUCLEOTIDE SEQUENCE [LARGE SCALE GENOMIC DNA]</scope>
    <source>
        <strain evidence="1 2">U-1</strain>
    </source>
</reference>
<evidence type="ECO:0000313" key="1">
    <source>
        <dbReference type="EMBL" id="GAP29937.1"/>
    </source>
</evidence>
<gene>
    <name evidence="1" type="ORF">NSK11_contig00068-0027</name>
</gene>
<dbReference type="AlphaFoldDB" id="A0ABC9YX23"/>
<comment type="caution">
    <text evidence="1">The sequence shown here is derived from an EMBL/GenBank/DDBJ whole genome shotgun (WGS) entry which is preliminary data.</text>
</comment>
<dbReference type="Proteomes" id="UP000037179">
    <property type="component" value="Unassembled WGS sequence"/>
</dbReference>
<evidence type="ECO:0000313" key="2">
    <source>
        <dbReference type="Proteomes" id="UP000037179"/>
    </source>
</evidence>
<protein>
    <recommendedName>
        <fullName evidence="3">DUF385 domain-containing protein</fullName>
    </recommendedName>
</protein>
<sequence>MLLALHLPTGLGHTVGELRYDGRNSGRHIALPVSYVRTGDSVVVRVGNAAPKTWWRNFRSPHAVSIRVRGDWLTGSGHLVEPGSMEYEEVEAIYENARPRTPRTGTDPYVVIEPVSVASRTRGSKLWRRWFSNVTPGEFLGFAAPAVAGALTVDARAFVIVSAMLLAGAIEGGVLGSFQARVLRTVLSGLRIRDWVTATAAECLRQRISAPRSMNSTRTRAIDLGILLTPVSAPVTR</sequence>
<dbReference type="EMBL" id="BBYQ01000068">
    <property type="protein sequence ID" value="GAP29937.1"/>
    <property type="molecule type" value="Genomic_DNA"/>
</dbReference>
<name>A0ABC9YX23_9NOCA</name>
<accession>A0ABC9YX23</accession>
<keyword evidence="2" id="KW-1185">Reference proteome</keyword>
<reference evidence="2" key="1">
    <citation type="submission" date="2015-07" db="EMBL/GenBank/DDBJ databases">
        <title>Nocardia seriolae U-1 whole genome shotgun sequence.</title>
        <authorList>
            <person name="Imajoh M."/>
            <person name="Fukumoto Y."/>
            <person name="Sukeda M."/>
            <person name="Yamane J."/>
            <person name="Yamasaki K."/>
            <person name="Shimizu M."/>
            <person name="Ohnishi K."/>
            <person name="Oshima S."/>
        </authorList>
    </citation>
    <scope>NUCLEOTIDE SEQUENCE [LARGE SCALE GENOMIC DNA]</scope>
    <source>
        <strain evidence="2">U-1</strain>
    </source>
</reference>